<sequence>MSDFQSLMMEPAVKVHAINGPRYQSCPPDRIASSLPGLRLRKWPFENGHSTFVVARDANSDGVIVTSRFSSEKSYRKKARLPSLVVQVFGRSAGTYNITYRMAGTMRNDAAS</sequence>
<organism evidence="1 2">
    <name type="scientific">Eumeta variegata</name>
    <name type="common">Bagworm moth</name>
    <name type="synonym">Eumeta japonica</name>
    <dbReference type="NCBI Taxonomy" id="151549"/>
    <lineage>
        <taxon>Eukaryota</taxon>
        <taxon>Metazoa</taxon>
        <taxon>Ecdysozoa</taxon>
        <taxon>Arthropoda</taxon>
        <taxon>Hexapoda</taxon>
        <taxon>Insecta</taxon>
        <taxon>Pterygota</taxon>
        <taxon>Neoptera</taxon>
        <taxon>Endopterygota</taxon>
        <taxon>Lepidoptera</taxon>
        <taxon>Glossata</taxon>
        <taxon>Ditrysia</taxon>
        <taxon>Tineoidea</taxon>
        <taxon>Psychidae</taxon>
        <taxon>Oiketicinae</taxon>
        <taxon>Eumeta</taxon>
    </lineage>
</organism>
<reference evidence="1 2" key="1">
    <citation type="journal article" date="2019" name="Commun. Biol.">
        <title>The bagworm genome reveals a unique fibroin gene that provides high tensile strength.</title>
        <authorList>
            <person name="Kono N."/>
            <person name="Nakamura H."/>
            <person name="Ohtoshi R."/>
            <person name="Tomita M."/>
            <person name="Numata K."/>
            <person name="Arakawa K."/>
        </authorList>
    </citation>
    <scope>NUCLEOTIDE SEQUENCE [LARGE SCALE GENOMIC DNA]</scope>
</reference>
<name>A0A4C1YPF4_EUMVA</name>
<comment type="caution">
    <text evidence="1">The sequence shown here is derived from an EMBL/GenBank/DDBJ whole genome shotgun (WGS) entry which is preliminary data.</text>
</comment>
<keyword evidence="2" id="KW-1185">Reference proteome</keyword>
<dbReference type="AlphaFoldDB" id="A0A4C1YPF4"/>
<evidence type="ECO:0000313" key="2">
    <source>
        <dbReference type="Proteomes" id="UP000299102"/>
    </source>
</evidence>
<proteinExistence type="predicted"/>
<protein>
    <submittedName>
        <fullName evidence="1">Uncharacterized protein</fullName>
    </submittedName>
</protein>
<gene>
    <name evidence="1" type="ORF">EVAR_61905_1</name>
</gene>
<evidence type="ECO:0000313" key="1">
    <source>
        <dbReference type="EMBL" id="GBP76235.1"/>
    </source>
</evidence>
<dbReference type="EMBL" id="BGZK01001282">
    <property type="protein sequence ID" value="GBP76235.1"/>
    <property type="molecule type" value="Genomic_DNA"/>
</dbReference>
<accession>A0A4C1YPF4</accession>
<dbReference type="Proteomes" id="UP000299102">
    <property type="component" value="Unassembled WGS sequence"/>
</dbReference>